<comment type="similarity">
    <text evidence="9">Belongs to the FNT transporter (TC 1.A.16) family.</text>
</comment>
<dbReference type="Pfam" id="PF01226">
    <property type="entry name" value="Form_Nir_trans"/>
    <property type="match status" value="1"/>
</dbReference>
<dbReference type="PANTHER" id="PTHR30520:SF10">
    <property type="entry name" value="FORMATE CHANNEL FOCA-RELATED"/>
    <property type="match status" value="1"/>
</dbReference>
<dbReference type="PROSITE" id="PS01005">
    <property type="entry name" value="FORMATE_NITRITE_TP_1"/>
    <property type="match status" value="1"/>
</dbReference>
<evidence type="ECO:0000256" key="10">
    <source>
        <dbReference type="SAM" id="Phobius"/>
    </source>
</evidence>
<reference evidence="11" key="1">
    <citation type="submission" date="2020-01" db="EMBL/GenBank/DDBJ databases">
        <title>Draft Genome Sequences of Shiga Toxin-Producing Escherichia coli from Food and Clinical samples.</title>
        <authorList>
            <person name="Alotaibi K."/>
            <person name="Han J."/>
            <person name="Kim M."/>
            <person name="Khan A."/>
        </authorList>
    </citation>
    <scope>NUCLEOTIDE SEQUENCE</scope>
    <source>
        <strain evidence="11">EC872416</strain>
    </source>
</reference>
<dbReference type="NCBIfam" id="TIGR00790">
    <property type="entry name" value="fnt"/>
    <property type="match status" value="1"/>
</dbReference>
<evidence type="ECO:0000256" key="1">
    <source>
        <dbReference type="ARBA" id="ARBA00004429"/>
    </source>
</evidence>
<evidence type="ECO:0000256" key="9">
    <source>
        <dbReference type="ARBA" id="ARBA00049660"/>
    </source>
</evidence>
<dbReference type="AlphaFoldDB" id="A0A6D0XTG5"/>
<dbReference type="GO" id="GO:0015499">
    <property type="term" value="F:formate transmembrane transporter activity"/>
    <property type="evidence" value="ECO:0007669"/>
    <property type="project" value="TreeGrafter"/>
</dbReference>
<organism evidence="11">
    <name type="scientific">Escherichia coli</name>
    <dbReference type="NCBI Taxonomy" id="562"/>
    <lineage>
        <taxon>Bacteria</taxon>
        <taxon>Pseudomonadati</taxon>
        <taxon>Pseudomonadota</taxon>
        <taxon>Gammaproteobacteria</taxon>
        <taxon>Enterobacterales</taxon>
        <taxon>Enterobacteriaceae</taxon>
        <taxon>Escherichia</taxon>
    </lineage>
</organism>
<keyword evidence="7 10" id="KW-0472">Membrane</keyword>
<keyword evidence="5 10" id="KW-0812">Transmembrane</keyword>
<proteinExistence type="inferred from homology"/>
<feature type="transmembrane region" description="Helical" evidence="10">
    <location>
        <begin position="194"/>
        <end position="222"/>
    </location>
</feature>
<comment type="catalytic activity">
    <reaction evidence="8">
        <text>formate(in) = formate(out)</text>
        <dbReference type="Rhea" id="RHEA:29679"/>
        <dbReference type="ChEBI" id="CHEBI:15740"/>
    </reaction>
</comment>
<feature type="transmembrane region" description="Helical" evidence="10">
    <location>
        <begin position="164"/>
        <end position="182"/>
    </location>
</feature>
<evidence type="ECO:0000256" key="2">
    <source>
        <dbReference type="ARBA" id="ARBA00022448"/>
    </source>
</evidence>
<dbReference type="InterPro" id="IPR024002">
    <property type="entry name" value="For/NO2_transpt_CS"/>
</dbReference>
<dbReference type="Gene3D" id="1.20.1080.10">
    <property type="entry name" value="Glycerol uptake facilitator protein"/>
    <property type="match status" value="1"/>
</dbReference>
<evidence type="ECO:0000256" key="4">
    <source>
        <dbReference type="ARBA" id="ARBA00022519"/>
    </source>
</evidence>
<dbReference type="InterPro" id="IPR000292">
    <property type="entry name" value="For/NO2_transpt"/>
</dbReference>
<dbReference type="PROSITE" id="PS01006">
    <property type="entry name" value="FORMATE_NITRITE_TP_2"/>
    <property type="match status" value="1"/>
</dbReference>
<comment type="caution">
    <text evidence="11">The sequence shown here is derived from an EMBL/GenBank/DDBJ whole genome shotgun (WGS) entry which is preliminary data.</text>
</comment>
<evidence type="ECO:0000256" key="7">
    <source>
        <dbReference type="ARBA" id="ARBA00023136"/>
    </source>
</evidence>
<evidence type="ECO:0000256" key="6">
    <source>
        <dbReference type="ARBA" id="ARBA00022989"/>
    </source>
</evidence>
<protein>
    <submittedName>
        <fullName evidence="11">Formate transporter</fullName>
    </submittedName>
</protein>
<dbReference type="GO" id="GO:0005886">
    <property type="term" value="C:plasma membrane"/>
    <property type="evidence" value="ECO:0007669"/>
    <property type="project" value="UniProtKB-SubCell"/>
</dbReference>
<name>A0A6D0XTG5_ECOLX</name>
<comment type="subcellular location">
    <subcellularLocation>
        <location evidence="1">Cell inner membrane</location>
        <topology evidence="1">Multi-pass membrane protein</topology>
    </subcellularLocation>
</comment>
<evidence type="ECO:0000256" key="8">
    <source>
        <dbReference type="ARBA" id="ARBA00035914"/>
    </source>
</evidence>
<sequence length="242" mass="26236">MRNKLSFDLQLSARKAAIAERIAAHKIARSKVSVFLMAMSAGVFMAIGFTFYLSVIADAPSSQALTHLVGGLCFTLGFILLAVCGTSLFTSSVMTVMAKSRGVISWRTWLINALLVACGNLAGIACFSLLIWFSGLVMSENAMWGVAVLHCAEGKMHHTFTESVSLGIMCNLMVCLALWMSYCGRSLCDKIVAMILPITLFVASGFEHCIANLFVIPFAIAIRHFAPPPFWQLAHSSADNFP</sequence>
<evidence type="ECO:0000256" key="5">
    <source>
        <dbReference type="ARBA" id="ARBA00022692"/>
    </source>
</evidence>
<feature type="transmembrane region" description="Helical" evidence="10">
    <location>
        <begin position="34"/>
        <end position="56"/>
    </location>
</feature>
<feature type="transmembrane region" description="Helical" evidence="10">
    <location>
        <begin position="68"/>
        <end position="89"/>
    </location>
</feature>
<keyword evidence="4" id="KW-0997">Cell inner membrane</keyword>
<keyword evidence="6 10" id="KW-1133">Transmembrane helix</keyword>
<dbReference type="InterPro" id="IPR023271">
    <property type="entry name" value="Aquaporin-like"/>
</dbReference>
<dbReference type="RefSeq" id="WP_162215753.1">
    <property type="nucleotide sequence ID" value="NZ_JAAECA010000169.1"/>
</dbReference>
<feature type="transmembrane region" description="Helical" evidence="10">
    <location>
        <begin position="109"/>
        <end position="133"/>
    </location>
</feature>
<evidence type="ECO:0000313" key="11">
    <source>
        <dbReference type="EMBL" id="NDL81240.1"/>
    </source>
</evidence>
<evidence type="ECO:0000256" key="3">
    <source>
        <dbReference type="ARBA" id="ARBA00022475"/>
    </source>
</evidence>
<gene>
    <name evidence="11" type="ORF">GXK51_21745</name>
</gene>
<accession>A0A6D0XTG5</accession>
<keyword evidence="3" id="KW-1003">Cell membrane</keyword>
<dbReference type="NCBIfam" id="NF007261">
    <property type="entry name" value="PRK09713.1"/>
    <property type="match status" value="1"/>
</dbReference>
<feature type="non-terminal residue" evidence="11">
    <location>
        <position position="242"/>
    </location>
</feature>
<dbReference type="PANTHER" id="PTHR30520">
    <property type="entry name" value="FORMATE TRANSPORTER-RELATED"/>
    <property type="match status" value="1"/>
</dbReference>
<dbReference type="EMBL" id="JAAECA010000169">
    <property type="protein sequence ID" value="NDL81240.1"/>
    <property type="molecule type" value="Genomic_DNA"/>
</dbReference>
<keyword evidence="2" id="KW-0813">Transport</keyword>